<reference evidence="2 4" key="2">
    <citation type="submission" date="2016-08" db="EMBL/GenBank/DDBJ databases">
        <authorList>
            <person name="Varghese N."/>
            <person name="Submissions Spin"/>
        </authorList>
    </citation>
    <scope>NUCLEOTIDE SEQUENCE [LARGE SCALE GENOMIC DNA]</scope>
    <source>
        <strain evidence="2 4">HL-109</strain>
    </source>
</reference>
<reference evidence="1 3" key="1">
    <citation type="submission" date="2015-09" db="EMBL/GenBank/DDBJ databases">
        <title>Identification and resolution of microdiversity through metagenomic sequencing of parallel consortia.</title>
        <authorList>
            <person name="Nelson W.C."/>
            <person name="Romine M.F."/>
            <person name="Lindemann S.R."/>
        </authorList>
    </citation>
    <scope>NUCLEOTIDE SEQUENCE [LARGE SCALE GENOMIC DNA]</scope>
    <source>
        <strain evidence="1">HL-109</strain>
    </source>
</reference>
<dbReference type="EMBL" id="LJSX01000006">
    <property type="protein sequence ID" value="KPQ11605.1"/>
    <property type="molecule type" value="Genomic_DNA"/>
</dbReference>
<evidence type="ECO:0000313" key="1">
    <source>
        <dbReference type="EMBL" id="KPQ11605.1"/>
    </source>
</evidence>
<dbReference type="OrthoDB" id="8410536at2"/>
<proteinExistence type="predicted"/>
<evidence type="ECO:0000313" key="4">
    <source>
        <dbReference type="Proteomes" id="UP000182800"/>
    </source>
</evidence>
<dbReference type="AlphaFoldDB" id="A0A0P7X8U4"/>
<evidence type="ECO:0000313" key="3">
    <source>
        <dbReference type="Proteomes" id="UP000050497"/>
    </source>
</evidence>
<dbReference type="EMBL" id="FMBM01000002">
    <property type="protein sequence ID" value="SCC80375.1"/>
    <property type="molecule type" value="Genomic_DNA"/>
</dbReference>
<comment type="caution">
    <text evidence="1">The sequence shown here is derived from an EMBL/GenBank/DDBJ whole genome shotgun (WGS) entry which is preliminary data.</text>
</comment>
<organism evidence="1 3">
    <name type="scientific">Saliniramus fredricksonii</name>
    <dbReference type="NCBI Taxonomy" id="1653334"/>
    <lineage>
        <taxon>Bacteria</taxon>
        <taxon>Pseudomonadati</taxon>
        <taxon>Pseudomonadota</taxon>
        <taxon>Alphaproteobacteria</taxon>
        <taxon>Hyphomicrobiales</taxon>
        <taxon>Salinarimonadaceae</taxon>
        <taxon>Saliniramus</taxon>
    </lineage>
</organism>
<dbReference type="Proteomes" id="UP000050497">
    <property type="component" value="Unassembled WGS sequence"/>
</dbReference>
<evidence type="ECO:0000313" key="2">
    <source>
        <dbReference type="EMBL" id="SCC80375.1"/>
    </source>
</evidence>
<dbReference type="RefSeq" id="WP_131817736.1">
    <property type="nucleotide sequence ID" value="NZ_FMBM01000002.1"/>
</dbReference>
<sequence length="312" mass="35183">MDKTPILRIDPGITSIVSAHIARSGIGSLSDLGIAGDSDAGRAVLDYLADDTLLASLDDNDGPGMVCVDIQLPEATIDMKTRTLSLAFIFETINRNIFSPAIDFRNNLPFTAYKSTNKILNGLRDAGAKFYSPEIKLGFHNDGFFQNGSFIIPRYVSLINLFIGYDSPGNFYWADKRSWPDCQTFAARGEQRRFRYRPTPIIYESTLENVSALDYFREIPVIWKNGDDIHLFLNGEILDDENGLVSDIRTSIETRAQRKFVPQAVGRMILFRNDLGFHSRDIFKDQRVFEGTTRLMLRSFSNHGIGLPEDSF</sequence>
<dbReference type="STRING" id="1653334.GA0071312_1456"/>
<protein>
    <submittedName>
        <fullName evidence="1">Uncharacterized protein</fullName>
    </submittedName>
</protein>
<keyword evidence="4" id="KW-1185">Reference proteome</keyword>
<gene>
    <name evidence="2" type="ORF">GA0071312_1456</name>
    <name evidence="1" type="ORF">HLUCCO17_05320</name>
</gene>
<accession>A0A0P7X8U4</accession>
<dbReference type="Proteomes" id="UP000182800">
    <property type="component" value="Unassembled WGS sequence"/>
</dbReference>
<name>A0A0P7X8U4_9HYPH</name>